<dbReference type="EMBL" id="JAFBDT010000004">
    <property type="protein sequence ID" value="MBM7561224.1"/>
    <property type="molecule type" value="Genomic_DNA"/>
</dbReference>
<dbReference type="Pfam" id="PF24711">
    <property type="entry name" value="YxiG"/>
    <property type="match status" value="1"/>
</dbReference>
<reference evidence="1 2" key="1">
    <citation type="submission" date="2021-01" db="EMBL/GenBank/DDBJ databases">
        <title>Genomic Encyclopedia of Type Strains, Phase IV (KMG-IV): sequencing the most valuable type-strain genomes for metagenomic binning, comparative biology and taxonomic classification.</title>
        <authorList>
            <person name="Goeker M."/>
        </authorList>
    </citation>
    <scope>NUCLEOTIDE SEQUENCE [LARGE SCALE GENOMIC DNA]</scope>
    <source>
        <strain evidence="1 2">DSM 24436</strain>
    </source>
</reference>
<dbReference type="InterPro" id="IPR057808">
    <property type="entry name" value="YxiG"/>
</dbReference>
<proteinExistence type="predicted"/>
<accession>A0ABS2MPA9</accession>
<keyword evidence="2" id="KW-1185">Reference proteome</keyword>
<sequence length="127" mass="14370">MTHSVNPVLDAYAKGKINSINIDTDFEKISVGISNKDHLIPVEIIFEDVKAFYYIDHDLKNELDISNENLNIISYDDLGFGEFATVKTNSDEDIFVSIPNFAVNLNDSSLYIDAHKIRINNKAFSVR</sequence>
<organism evidence="1 2">
    <name type="scientific">Fusibacter tunisiensis</name>
    <dbReference type="NCBI Taxonomy" id="1008308"/>
    <lineage>
        <taxon>Bacteria</taxon>
        <taxon>Bacillati</taxon>
        <taxon>Bacillota</taxon>
        <taxon>Clostridia</taxon>
        <taxon>Eubacteriales</taxon>
        <taxon>Eubacteriales Family XII. Incertae Sedis</taxon>
        <taxon>Fusibacter</taxon>
    </lineage>
</organism>
<comment type="caution">
    <text evidence="1">The sequence shown here is derived from an EMBL/GenBank/DDBJ whole genome shotgun (WGS) entry which is preliminary data.</text>
</comment>
<name>A0ABS2MPA9_9FIRM</name>
<evidence type="ECO:0000313" key="2">
    <source>
        <dbReference type="Proteomes" id="UP000767854"/>
    </source>
</evidence>
<evidence type="ECO:0000313" key="1">
    <source>
        <dbReference type="EMBL" id="MBM7561224.1"/>
    </source>
</evidence>
<dbReference type="RefSeq" id="WP_204662491.1">
    <property type="nucleotide sequence ID" value="NZ_JAFBDT010000004.1"/>
</dbReference>
<gene>
    <name evidence="1" type="ORF">JOC49_000744</name>
</gene>
<dbReference type="Proteomes" id="UP000767854">
    <property type="component" value="Unassembled WGS sequence"/>
</dbReference>
<protein>
    <submittedName>
        <fullName evidence="1">Uncharacterized protein</fullName>
    </submittedName>
</protein>